<sequence length="57" mass="6841">MSFEVGLYLNVRILLLLAVLKVDEIESHEQRQQKERRSPLLPTYKYQHRKSLSYLIP</sequence>
<evidence type="ECO:0000313" key="3">
    <source>
        <dbReference type="Proteomes" id="UP000464718"/>
    </source>
</evidence>
<dbReference type="EMBL" id="DACQKT010000013">
    <property type="protein sequence ID" value="HAS6679293.1"/>
    <property type="molecule type" value="Genomic_DNA"/>
</dbReference>
<name>A0A7Z2MRW6_VIBPH</name>
<evidence type="ECO:0000313" key="1">
    <source>
        <dbReference type="EMBL" id="HAS6679293.1"/>
    </source>
</evidence>
<reference evidence="1" key="1">
    <citation type="journal article" date="2018" name="Genome Biol.">
        <title>SKESA: strategic k-mer extension for scrupulous assemblies.</title>
        <authorList>
            <person name="Souvorov A."/>
            <person name="Agarwala R."/>
            <person name="Lipman D.J."/>
        </authorList>
    </citation>
    <scope>NUCLEOTIDE SEQUENCE</scope>
    <source>
        <strain evidence="1">1930</strain>
    </source>
</reference>
<proteinExistence type="predicted"/>
<dbReference type="Proteomes" id="UP000856022">
    <property type="component" value="Unassembled WGS sequence"/>
</dbReference>
<evidence type="ECO:0000313" key="2">
    <source>
        <dbReference type="EMBL" id="QHH09560.1"/>
    </source>
</evidence>
<dbReference type="EMBL" id="CP034298">
    <property type="protein sequence ID" value="QHH09560.1"/>
    <property type="molecule type" value="Genomic_DNA"/>
</dbReference>
<organism evidence="1">
    <name type="scientific">Vibrio parahaemolyticus</name>
    <dbReference type="NCBI Taxonomy" id="670"/>
    <lineage>
        <taxon>Bacteria</taxon>
        <taxon>Pseudomonadati</taxon>
        <taxon>Pseudomonadota</taxon>
        <taxon>Gammaproteobacteria</taxon>
        <taxon>Vibrionales</taxon>
        <taxon>Vibrionaceae</taxon>
        <taxon>Vibrio</taxon>
    </lineage>
</organism>
<protein>
    <submittedName>
        <fullName evidence="1">Uncharacterized protein</fullName>
    </submittedName>
</protein>
<reference evidence="2 3" key="2">
    <citation type="submission" date="2018-12" db="EMBL/GenBank/DDBJ databases">
        <title>Genomic insights into the evolutionary origins and pathogenicity of five Vibrio parahaemolyticus strains isolated from the shrimp with acute hepatopancreatic necrosis disease (AHPND).</title>
        <authorList>
            <person name="Yang Q."/>
            <person name="Dong X."/>
            <person name="Xie G."/>
            <person name="Fu S."/>
            <person name="Zou P."/>
            <person name="Sun J."/>
            <person name="Wang Y."/>
            <person name="Huang J."/>
        </authorList>
    </citation>
    <scope>NUCLEOTIDE SEQUENCE [LARGE SCALE GENOMIC DNA]</scope>
    <source>
        <strain evidence="2 3">20160303005-1</strain>
    </source>
</reference>
<accession>A0A7Z2MRW6</accession>
<gene>
    <name evidence="2" type="ORF">EHC69_09290</name>
    <name evidence="1" type="ORF">I7278_21080</name>
</gene>
<dbReference type="AlphaFoldDB" id="A0A7Z2MRW6"/>
<reference evidence="1" key="3">
    <citation type="submission" date="2019-12" db="EMBL/GenBank/DDBJ databases">
        <authorList>
            <consortium name="NCBI Pathogen Detection Project"/>
        </authorList>
    </citation>
    <scope>NUCLEOTIDE SEQUENCE</scope>
    <source>
        <strain evidence="1">1930</strain>
    </source>
</reference>
<dbReference type="Proteomes" id="UP000464718">
    <property type="component" value="Chromosome i"/>
</dbReference>